<keyword evidence="2 5" id="KW-0812">Transmembrane</keyword>
<dbReference type="GO" id="GO:0015990">
    <property type="term" value="P:electron transport coupled proton transport"/>
    <property type="evidence" value="ECO:0007669"/>
    <property type="project" value="TreeGrafter"/>
</dbReference>
<dbReference type="Proteomes" id="UP000232883">
    <property type="component" value="Chromosome"/>
</dbReference>
<feature type="transmembrane region" description="Helical" evidence="6">
    <location>
        <begin position="141"/>
        <end position="159"/>
    </location>
</feature>
<protein>
    <submittedName>
        <fullName evidence="9">NADH-quinone oxidoreductase subunit M</fullName>
    </submittedName>
</protein>
<dbReference type="AlphaFoldDB" id="A0A2K8Z5E8"/>
<evidence type="ECO:0000256" key="3">
    <source>
        <dbReference type="ARBA" id="ARBA00022989"/>
    </source>
</evidence>
<feature type="transmembrane region" description="Helical" evidence="6">
    <location>
        <begin position="117"/>
        <end position="135"/>
    </location>
</feature>
<evidence type="ECO:0000256" key="1">
    <source>
        <dbReference type="ARBA" id="ARBA00004127"/>
    </source>
</evidence>
<dbReference type="GO" id="GO:0003954">
    <property type="term" value="F:NADH dehydrogenase activity"/>
    <property type="evidence" value="ECO:0007669"/>
    <property type="project" value="TreeGrafter"/>
</dbReference>
<accession>A0A2K8Z5E8</accession>
<dbReference type="PRINTS" id="PR01434">
    <property type="entry name" value="NADHDHGNASE5"/>
</dbReference>
<dbReference type="PANTHER" id="PTHR42829:SF2">
    <property type="entry name" value="NADH-UBIQUINONE OXIDOREDUCTASE CHAIN 5"/>
    <property type="match status" value="1"/>
</dbReference>
<dbReference type="EMBL" id="CP025096">
    <property type="protein sequence ID" value="AUD05080.1"/>
    <property type="molecule type" value="Genomic_DNA"/>
</dbReference>
<name>A0A2K8Z5E8_9BACT</name>
<proteinExistence type="predicted"/>
<feature type="transmembrane region" description="Helical" evidence="6">
    <location>
        <begin position="6"/>
        <end position="27"/>
    </location>
</feature>
<feature type="transmembrane region" description="Helical" evidence="6">
    <location>
        <begin position="247"/>
        <end position="267"/>
    </location>
</feature>
<feature type="transmembrane region" description="Helical" evidence="6">
    <location>
        <begin position="455"/>
        <end position="475"/>
    </location>
</feature>
<evidence type="ECO:0000259" key="7">
    <source>
        <dbReference type="Pfam" id="PF00361"/>
    </source>
</evidence>
<dbReference type="InterPro" id="IPR003945">
    <property type="entry name" value="NU5C-like"/>
</dbReference>
<dbReference type="KEGG" id="spir:CWM47_26490"/>
<evidence type="ECO:0000256" key="4">
    <source>
        <dbReference type="ARBA" id="ARBA00023136"/>
    </source>
</evidence>
<feature type="transmembrane region" description="Helical" evidence="6">
    <location>
        <begin position="301"/>
        <end position="319"/>
    </location>
</feature>
<reference evidence="9 10" key="1">
    <citation type="submission" date="2017-11" db="EMBL/GenBank/DDBJ databases">
        <title>Taxonomic description and genome sequences of Spirosoma HA7 sp. nov., isolated from pollen microhabitat of Corylus avellana.</title>
        <authorList>
            <person name="Ambika Manirajan B."/>
            <person name="Suarez C."/>
            <person name="Ratering S."/>
            <person name="Geissler-Plaum R."/>
            <person name="Cardinale M."/>
            <person name="Sylvia S."/>
        </authorList>
    </citation>
    <scope>NUCLEOTIDE SEQUENCE [LARGE SCALE GENOMIC DNA]</scope>
    <source>
        <strain evidence="9 10">HA7</strain>
    </source>
</reference>
<feature type="transmembrane region" description="Helical" evidence="6">
    <location>
        <begin position="325"/>
        <end position="348"/>
    </location>
</feature>
<dbReference type="Pfam" id="PF00662">
    <property type="entry name" value="Proton_antipo_N"/>
    <property type="match status" value="1"/>
</dbReference>
<dbReference type="InterPro" id="IPR001750">
    <property type="entry name" value="ND/Mrp_TM"/>
</dbReference>
<dbReference type="RefSeq" id="WP_100991518.1">
    <property type="nucleotide sequence ID" value="NZ_CP025096.1"/>
</dbReference>
<dbReference type="InterPro" id="IPR001516">
    <property type="entry name" value="Proton_antipo_N"/>
</dbReference>
<feature type="transmembrane region" description="Helical" evidence="6">
    <location>
        <begin position="616"/>
        <end position="634"/>
    </location>
</feature>
<dbReference type="GO" id="GO:0008137">
    <property type="term" value="F:NADH dehydrogenase (ubiquinone) activity"/>
    <property type="evidence" value="ECO:0007669"/>
    <property type="project" value="InterPro"/>
</dbReference>
<feature type="transmembrane region" description="Helical" evidence="6">
    <location>
        <begin position="171"/>
        <end position="193"/>
    </location>
</feature>
<dbReference type="PRINTS" id="PR01435">
    <property type="entry name" value="NPOXDRDTASE5"/>
</dbReference>
<comment type="subcellular location">
    <subcellularLocation>
        <location evidence="1">Endomembrane system</location>
        <topology evidence="1">Multi-pass membrane protein</topology>
    </subcellularLocation>
    <subcellularLocation>
        <location evidence="5">Membrane</location>
        <topology evidence="5">Multi-pass membrane protein</topology>
    </subcellularLocation>
</comment>
<dbReference type="GO" id="GO:0016020">
    <property type="term" value="C:membrane"/>
    <property type="evidence" value="ECO:0007669"/>
    <property type="project" value="UniProtKB-SubCell"/>
</dbReference>
<dbReference type="PANTHER" id="PTHR42829">
    <property type="entry name" value="NADH-UBIQUINONE OXIDOREDUCTASE CHAIN 5"/>
    <property type="match status" value="1"/>
</dbReference>
<feature type="transmembrane region" description="Helical" evidence="6">
    <location>
        <begin position="369"/>
        <end position="389"/>
    </location>
</feature>
<feature type="transmembrane region" description="Helical" evidence="6">
    <location>
        <begin position="39"/>
        <end position="57"/>
    </location>
</feature>
<dbReference type="InterPro" id="IPR018393">
    <property type="entry name" value="NADHpl_OxRdtase_5_subgr"/>
</dbReference>
<gene>
    <name evidence="9" type="ORF">CWM47_26490</name>
</gene>
<evidence type="ECO:0000313" key="9">
    <source>
        <dbReference type="EMBL" id="AUD05080.1"/>
    </source>
</evidence>
<feature type="transmembrane region" description="Helical" evidence="6">
    <location>
        <begin position="495"/>
        <end position="516"/>
    </location>
</feature>
<keyword evidence="3 6" id="KW-1133">Transmembrane helix</keyword>
<sequence>MLADAPQLLTVLMASVLGLPFAGFLILTGATRRTAGSIAILLTGVGLALSVFLAIAFPEQPIVVQAVWATLSGASFGFSLRLDALAALMLVLVHFVALLVQIYSLSYLHDEAKLRRYFSYLQLFVGAMLGIVLAGNLLVMYAFWELVGLASYLLIGFYAERPASSRAAQKAFLMNRVGDIGFLIGIFLTYYHYDTLDFEALAVIGGQAVLPTALGLCLFMGCVGKSAQFPLLSWLPDAMEGPTPVSALLHAATMVAAGIFLLARIHPLLSPDALVVVTVIGTITTVWGGYSALFQTDIKKVLAFSTVSQLGLMVAAMGTDNVSGAMFHLLTHAFFKAGLFLSAGAVIHAVHTQNMHQMGGLRKVLPTTFVAYMICAAALSGLPFFSGFLSKEAILGGAFSWAGAQNSGLAYSIPVLLLLSSGLTALYMARQCRLIFFGNYRNEEVPVRQAHEPDWLMRGPVMLLAGLSVWVWFSVNPLSGHGGWFFRLLPAFEEAGFWWLAPVSTGLVLLGGWLGFQMREPRAIHSYVRLSIDYGFLDLFYKRLVIKPTLRLAALLNRTDHRVVDGIVNGAGIGTVVVAHITSGFDRLGVDGVVNGAAWLAGQLGQLTRSIQNGRVQSYITAAVVGLLILLWWLL</sequence>
<feature type="domain" description="NADH-Ubiquinone oxidoreductase (complex I) chain 5 N-terminal" evidence="8">
    <location>
        <begin position="68"/>
        <end position="118"/>
    </location>
</feature>
<dbReference type="Pfam" id="PF00361">
    <property type="entry name" value="Proton_antipo_M"/>
    <property type="match status" value="1"/>
</dbReference>
<dbReference type="Gene3D" id="1.20.5.2700">
    <property type="match status" value="2"/>
</dbReference>
<keyword evidence="10" id="KW-1185">Reference proteome</keyword>
<evidence type="ECO:0000256" key="5">
    <source>
        <dbReference type="RuleBase" id="RU000320"/>
    </source>
</evidence>
<evidence type="ECO:0000259" key="8">
    <source>
        <dbReference type="Pfam" id="PF00662"/>
    </source>
</evidence>
<dbReference type="GO" id="GO:0012505">
    <property type="term" value="C:endomembrane system"/>
    <property type="evidence" value="ECO:0007669"/>
    <property type="project" value="UniProtKB-SubCell"/>
</dbReference>
<organism evidence="9 10">
    <name type="scientific">Spirosoma pollinicola</name>
    <dbReference type="NCBI Taxonomy" id="2057025"/>
    <lineage>
        <taxon>Bacteria</taxon>
        <taxon>Pseudomonadati</taxon>
        <taxon>Bacteroidota</taxon>
        <taxon>Cytophagia</taxon>
        <taxon>Cytophagales</taxon>
        <taxon>Cytophagaceae</taxon>
        <taxon>Spirosoma</taxon>
    </lineage>
</organism>
<dbReference type="GO" id="GO:0042773">
    <property type="term" value="P:ATP synthesis coupled electron transport"/>
    <property type="evidence" value="ECO:0007669"/>
    <property type="project" value="InterPro"/>
</dbReference>
<feature type="transmembrane region" description="Helical" evidence="6">
    <location>
        <begin position="273"/>
        <end position="294"/>
    </location>
</feature>
<dbReference type="OrthoDB" id="9807568at2"/>
<evidence type="ECO:0000313" key="10">
    <source>
        <dbReference type="Proteomes" id="UP000232883"/>
    </source>
</evidence>
<feature type="domain" description="NADH:quinone oxidoreductase/Mrp antiporter transmembrane" evidence="7">
    <location>
        <begin position="134"/>
        <end position="403"/>
    </location>
</feature>
<dbReference type="NCBIfam" id="TIGR01974">
    <property type="entry name" value="NDH_I_L"/>
    <property type="match status" value="1"/>
</dbReference>
<keyword evidence="4 6" id="KW-0472">Membrane</keyword>
<feature type="transmembrane region" description="Helical" evidence="6">
    <location>
        <begin position="84"/>
        <end position="105"/>
    </location>
</feature>
<evidence type="ECO:0000256" key="2">
    <source>
        <dbReference type="ARBA" id="ARBA00022692"/>
    </source>
</evidence>
<evidence type="ECO:0000256" key="6">
    <source>
        <dbReference type="SAM" id="Phobius"/>
    </source>
</evidence>
<feature type="transmembrane region" description="Helical" evidence="6">
    <location>
        <begin position="409"/>
        <end position="429"/>
    </location>
</feature>